<dbReference type="PROSITE" id="PS51257">
    <property type="entry name" value="PROKAR_LIPOPROTEIN"/>
    <property type="match status" value="1"/>
</dbReference>
<feature type="transmembrane region" description="Helical" evidence="1">
    <location>
        <begin position="7"/>
        <end position="25"/>
    </location>
</feature>
<protein>
    <recommendedName>
        <fullName evidence="4">Lipoprotein</fullName>
    </recommendedName>
</protein>
<dbReference type="RefSeq" id="WP_038462916.1">
    <property type="nucleotide sequence ID" value="NZ_BSRV01000003.1"/>
</dbReference>
<evidence type="ECO:0000313" key="3">
    <source>
        <dbReference type="Proteomes" id="UP000180036"/>
    </source>
</evidence>
<evidence type="ECO:0008006" key="4">
    <source>
        <dbReference type="Google" id="ProtNLM"/>
    </source>
</evidence>
<keyword evidence="1" id="KW-1133">Transmembrane helix</keyword>
<accession>A0AAP7N5P5</accession>
<dbReference type="Proteomes" id="UP000180036">
    <property type="component" value="Unassembled WGS sequence"/>
</dbReference>
<name>A0AAP7N5P5_BACAM</name>
<keyword evidence="1" id="KW-0472">Membrane</keyword>
<dbReference type="EMBL" id="MOEA01000003">
    <property type="protein sequence ID" value="OIK20611.1"/>
    <property type="molecule type" value="Genomic_DNA"/>
</dbReference>
<comment type="caution">
    <text evidence="2">The sequence shown here is derived from an EMBL/GenBank/DDBJ whole genome shotgun (WGS) entry which is preliminary data.</text>
</comment>
<dbReference type="AlphaFoldDB" id="A0AAP7N5P5"/>
<keyword evidence="1" id="KW-0812">Transmembrane</keyword>
<reference evidence="2 3" key="1">
    <citation type="submission" date="2016-10" db="EMBL/GenBank/DDBJ databases">
        <authorList>
            <person name="Marach S."/>
            <person name="Prathuangwong S."/>
            <person name="Takikawa Y."/>
            <person name="Dohra H."/>
        </authorList>
    </citation>
    <scope>NUCLEOTIDE SEQUENCE [LARGE SCALE GENOMIC DNA]</scope>
    <source>
        <strain evidence="2 3">K2</strain>
    </source>
</reference>
<organism evidence="2 3">
    <name type="scientific">Bacillus amyloliquefaciens</name>
    <name type="common">Bacillus velezensis</name>
    <dbReference type="NCBI Taxonomy" id="1390"/>
    <lineage>
        <taxon>Bacteria</taxon>
        <taxon>Bacillati</taxon>
        <taxon>Bacillota</taxon>
        <taxon>Bacilli</taxon>
        <taxon>Bacillales</taxon>
        <taxon>Bacillaceae</taxon>
        <taxon>Bacillus</taxon>
        <taxon>Bacillus amyloliquefaciens group</taxon>
    </lineage>
</organism>
<evidence type="ECO:0000313" key="2">
    <source>
        <dbReference type="EMBL" id="OIK20611.1"/>
    </source>
</evidence>
<evidence type="ECO:0000256" key="1">
    <source>
        <dbReference type="SAM" id="Phobius"/>
    </source>
</evidence>
<proteinExistence type="predicted"/>
<sequence>MRKREVICVKSVISVILLIFTAWLLSGCEYTAEADSAPSFTQEGTFIKASGNDTIAVKIDGERQEVKVPFSKRFECQSLPEHTAVQITYKKESNGQLRLEKLKRETDM</sequence>
<gene>
    <name evidence="2" type="ORF">BKP66_13405</name>
</gene>